<dbReference type="Gene3D" id="1.20.1070.10">
    <property type="entry name" value="Rhodopsin 7-helix transmembrane proteins"/>
    <property type="match status" value="1"/>
</dbReference>
<feature type="domain" description="G-protein coupled receptors family 1 profile" evidence="7">
    <location>
        <begin position="57"/>
        <end position="316"/>
    </location>
</feature>
<dbReference type="PANTHER" id="PTHR45698:SF1">
    <property type="entry name" value="TRACE AMINE-ASSOCIATED RECEPTOR 13C-LIKE"/>
    <property type="match status" value="1"/>
</dbReference>
<dbReference type="InterPro" id="IPR000276">
    <property type="entry name" value="GPCR_Rhodpsn"/>
</dbReference>
<keyword evidence="2 5" id="KW-0812">Transmembrane</keyword>
<accession>A0AAD9JRZ0</accession>
<comment type="caution">
    <text evidence="8">The sequence shown here is derived from an EMBL/GenBank/DDBJ whole genome shotgun (WGS) entry which is preliminary data.</text>
</comment>
<dbReference type="SUPFAM" id="SSF81321">
    <property type="entry name" value="Family A G protein-coupled receptor-like"/>
    <property type="match status" value="1"/>
</dbReference>
<comment type="subcellular location">
    <subcellularLocation>
        <location evidence="1">Membrane</location>
    </subcellularLocation>
</comment>
<proteinExistence type="inferred from homology"/>
<evidence type="ECO:0000256" key="5">
    <source>
        <dbReference type="RuleBase" id="RU000688"/>
    </source>
</evidence>
<feature type="transmembrane region" description="Helical" evidence="6">
    <location>
        <begin position="45"/>
        <end position="66"/>
    </location>
</feature>
<keyword evidence="3 6" id="KW-1133">Transmembrane helix</keyword>
<dbReference type="AlphaFoldDB" id="A0AAD9JRZ0"/>
<dbReference type="PROSITE" id="PS50262">
    <property type="entry name" value="G_PROTEIN_RECEP_F1_2"/>
    <property type="match status" value="1"/>
</dbReference>
<sequence>MGVTGTDSVLESGWNRSENQFWESMNNGTVDGSETIGRPRGHERIAYASIAALGIVGNAVVVVVIVQCSTMRKRFSNILILNQSCIDLATSVFLLLTKTITFSYGNLSGLGDELYCKFWLDEFPLWSLMLSSSYNLMALTVERYVGIVFPLFHHTFLSKTKILVLASAAWCPGPILMLCFLVPTSGVVDGRCKIMAIHASETWKKVSGVVLFIMQYLLPIFLFVACYSRMFIRLRTEVHPFGPHIGSEAAVQKARARRNLLKTLFVVVVGYLLCNSFNQLMFLAFNFGAPVDFSSYYYNLSVLAMFSNCCVNPVVYVLQYQTYQKELRKLVCSRPASA</sequence>
<name>A0AAD9JRZ0_RIDPI</name>
<dbReference type="InterPro" id="IPR017452">
    <property type="entry name" value="GPCR_Rhodpsn_7TM"/>
</dbReference>
<evidence type="ECO:0000256" key="1">
    <source>
        <dbReference type="ARBA" id="ARBA00004370"/>
    </source>
</evidence>
<dbReference type="SMART" id="SM01381">
    <property type="entry name" value="7TM_GPCR_Srsx"/>
    <property type="match status" value="1"/>
</dbReference>
<protein>
    <recommendedName>
        <fullName evidence="7">G-protein coupled receptors family 1 profile domain-containing protein</fullName>
    </recommendedName>
</protein>
<keyword evidence="5" id="KW-0675">Receptor</keyword>
<evidence type="ECO:0000313" key="8">
    <source>
        <dbReference type="EMBL" id="KAK2158131.1"/>
    </source>
</evidence>
<evidence type="ECO:0000313" key="9">
    <source>
        <dbReference type="Proteomes" id="UP001209878"/>
    </source>
</evidence>
<dbReference type="CDD" id="cd00637">
    <property type="entry name" value="7tm_classA_rhodopsin-like"/>
    <property type="match status" value="1"/>
</dbReference>
<feature type="transmembrane region" description="Helical" evidence="6">
    <location>
        <begin position="297"/>
        <end position="318"/>
    </location>
</feature>
<keyword evidence="5" id="KW-0297">G-protein coupled receptor</keyword>
<comment type="similarity">
    <text evidence="5">Belongs to the G-protein coupled receptor 1 family.</text>
</comment>
<evidence type="ECO:0000256" key="4">
    <source>
        <dbReference type="ARBA" id="ARBA00023136"/>
    </source>
</evidence>
<evidence type="ECO:0000256" key="3">
    <source>
        <dbReference type="ARBA" id="ARBA00022989"/>
    </source>
</evidence>
<dbReference type="GO" id="GO:0004930">
    <property type="term" value="F:G protein-coupled receptor activity"/>
    <property type="evidence" value="ECO:0007669"/>
    <property type="project" value="UniProtKB-KW"/>
</dbReference>
<evidence type="ECO:0000256" key="6">
    <source>
        <dbReference type="SAM" id="Phobius"/>
    </source>
</evidence>
<reference evidence="8" key="1">
    <citation type="journal article" date="2023" name="Mol. Biol. Evol.">
        <title>Third-Generation Sequencing Reveals the Adaptive Role of the Epigenome in Three Deep-Sea Polychaetes.</title>
        <authorList>
            <person name="Perez M."/>
            <person name="Aroh O."/>
            <person name="Sun Y."/>
            <person name="Lan Y."/>
            <person name="Juniper S.K."/>
            <person name="Young C.R."/>
            <person name="Angers B."/>
            <person name="Qian P.Y."/>
        </authorList>
    </citation>
    <scope>NUCLEOTIDE SEQUENCE</scope>
    <source>
        <strain evidence="8">R07B-5</strain>
    </source>
</reference>
<dbReference type="EMBL" id="JAODUO010001819">
    <property type="protein sequence ID" value="KAK2158131.1"/>
    <property type="molecule type" value="Genomic_DNA"/>
</dbReference>
<feature type="transmembrane region" description="Helical" evidence="6">
    <location>
        <begin position="206"/>
        <end position="227"/>
    </location>
</feature>
<dbReference type="PRINTS" id="PR00237">
    <property type="entry name" value="GPCRRHODOPSN"/>
</dbReference>
<keyword evidence="9" id="KW-1185">Reference proteome</keyword>
<feature type="transmembrane region" description="Helical" evidence="6">
    <location>
        <begin position="78"/>
        <end position="103"/>
    </location>
</feature>
<evidence type="ECO:0000259" key="7">
    <source>
        <dbReference type="PROSITE" id="PS50262"/>
    </source>
</evidence>
<evidence type="ECO:0000256" key="2">
    <source>
        <dbReference type="ARBA" id="ARBA00022692"/>
    </source>
</evidence>
<keyword evidence="5" id="KW-0807">Transducer</keyword>
<feature type="transmembrane region" description="Helical" evidence="6">
    <location>
        <begin position="123"/>
        <end position="141"/>
    </location>
</feature>
<dbReference type="GO" id="GO:0016020">
    <property type="term" value="C:membrane"/>
    <property type="evidence" value="ECO:0007669"/>
    <property type="project" value="UniProtKB-SubCell"/>
</dbReference>
<keyword evidence="4 6" id="KW-0472">Membrane</keyword>
<gene>
    <name evidence="8" type="ORF">NP493_1820g00016</name>
</gene>
<dbReference type="PANTHER" id="PTHR45698">
    <property type="entry name" value="TRACE AMINE-ASSOCIATED RECEPTOR 19N-RELATED"/>
    <property type="match status" value="1"/>
</dbReference>
<feature type="transmembrane region" description="Helical" evidence="6">
    <location>
        <begin position="162"/>
        <end position="186"/>
    </location>
</feature>
<feature type="transmembrane region" description="Helical" evidence="6">
    <location>
        <begin position="263"/>
        <end position="285"/>
    </location>
</feature>
<dbReference type="PROSITE" id="PS00237">
    <property type="entry name" value="G_PROTEIN_RECEP_F1_1"/>
    <property type="match status" value="1"/>
</dbReference>
<dbReference type="Proteomes" id="UP001209878">
    <property type="component" value="Unassembled WGS sequence"/>
</dbReference>
<dbReference type="Pfam" id="PF00001">
    <property type="entry name" value="7tm_1"/>
    <property type="match status" value="1"/>
</dbReference>
<organism evidence="8 9">
    <name type="scientific">Ridgeia piscesae</name>
    <name type="common">Tubeworm</name>
    <dbReference type="NCBI Taxonomy" id="27915"/>
    <lineage>
        <taxon>Eukaryota</taxon>
        <taxon>Metazoa</taxon>
        <taxon>Spiralia</taxon>
        <taxon>Lophotrochozoa</taxon>
        <taxon>Annelida</taxon>
        <taxon>Polychaeta</taxon>
        <taxon>Sedentaria</taxon>
        <taxon>Canalipalpata</taxon>
        <taxon>Sabellida</taxon>
        <taxon>Siboglinidae</taxon>
        <taxon>Ridgeia</taxon>
    </lineage>
</organism>